<dbReference type="Pfam" id="PF17116">
    <property type="entry name" value="T9SS_plug_1st"/>
    <property type="match status" value="1"/>
</dbReference>
<dbReference type="AlphaFoldDB" id="A0A4Y8SJB9"/>
<sequence>MQAYGYAEKWLLFPSREGARGLVWWQGCVRRNASLANHSAEYTPLPPSQEGNRTSPRFFWPLLVFTPPFLLLSPTILLTVLILFFGSSSFAQSPYGNNIFRPEIKSVEFYKVDKQAAAFPVITLNSDEKVTLGFDDLSGGSRNFSYTIEHCDANWKSSNLSPAEYLQTFMDDRLFNYSYSSATFQKYTHYELTLPNQNIAPKIAGNYVLKIYEDADPTKLILTRRMYVLNSRVGVGGTITSSNNVLARRTNQKLNFTVDYGGLNVQNPNRDIRVLVMQNARPETGRMNTVPTYIRGTQLVYNDVNINDFAGGNEFRHFDTRSLKLNSERIAKIYRDTANTVMLLGDPNRNLPNYTLLYDNDGKYYIINQDGRDARTDADYAHIYFNVGTNKSEVEGTPYIIGQFNDFKINEQSRMTFDARGRFYTNLLLKQGVYDYMYVWVNNATKQPDYTALEGTYFETENEYQLLVYARPAGARWEELVGYSLLRTVRP</sequence>
<evidence type="ECO:0000313" key="4">
    <source>
        <dbReference type="Proteomes" id="UP000297540"/>
    </source>
</evidence>
<keyword evidence="4" id="KW-1185">Reference proteome</keyword>
<proteinExistence type="predicted"/>
<evidence type="ECO:0000256" key="1">
    <source>
        <dbReference type="SAM" id="Phobius"/>
    </source>
</evidence>
<dbReference type="Proteomes" id="UP000297540">
    <property type="component" value="Unassembled WGS sequence"/>
</dbReference>
<accession>A0A4Y8SJB9</accession>
<gene>
    <name evidence="3" type="ORF">E2R66_07020</name>
</gene>
<dbReference type="InterPro" id="IPR013783">
    <property type="entry name" value="Ig-like_fold"/>
</dbReference>
<keyword evidence="1" id="KW-0472">Membrane</keyword>
<feature type="domain" description="Type 9 secretion system plug protein N-terminal" evidence="2">
    <location>
        <begin position="104"/>
        <end position="229"/>
    </location>
</feature>
<name>A0A4Y8SJB9_9SPHI</name>
<dbReference type="EMBL" id="SOZE01000005">
    <property type="protein sequence ID" value="TFF38942.1"/>
    <property type="molecule type" value="Genomic_DNA"/>
</dbReference>
<keyword evidence="1" id="KW-1133">Transmembrane helix</keyword>
<dbReference type="Gene3D" id="2.60.40.10">
    <property type="entry name" value="Immunoglobulins"/>
    <property type="match status" value="1"/>
</dbReference>
<protein>
    <submittedName>
        <fullName evidence="3">DUF5103 domain-containing protein</fullName>
    </submittedName>
</protein>
<organism evidence="3 4">
    <name type="scientific">Mucilaginibacter psychrotolerans</name>
    <dbReference type="NCBI Taxonomy" id="1524096"/>
    <lineage>
        <taxon>Bacteria</taxon>
        <taxon>Pseudomonadati</taxon>
        <taxon>Bacteroidota</taxon>
        <taxon>Sphingobacteriia</taxon>
        <taxon>Sphingobacteriales</taxon>
        <taxon>Sphingobacteriaceae</taxon>
        <taxon>Mucilaginibacter</taxon>
    </lineage>
</organism>
<evidence type="ECO:0000259" key="2">
    <source>
        <dbReference type="Pfam" id="PF17116"/>
    </source>
</evidence>
<keyword evidence="1" id="KW-0812">Transmembrane</keyword>
<feature type="transmembrane region" description="Helical" evidence="1">
    <location>
        <begin position="58"/>
        <end position="85"/>
    </location>
</feature>
<comment type="caution">
    <text evidence="3">The sequence shown here is derived from an EMBL/GenBank/DDBJ whole genome shotgun (WGS) entry which is preliminary data.</text>
</comment>
<dbReference type="InterPro" id="IPR031345">
    <property type="entry name" value="T9SS_Plug_N"/>
</dbReference>
<reference evidence="3 4" key="1">
    <citation type="journal article" date="2017" name="Int. J. Syst. Evol. Microbiol.">
        <title>Mucilaginibacterpsychrotolerans sp. nov., isolated from peatlands.</title>
        <authorList>
            <person name="Deng Y."/>
            <person name="Shen L."/>
            <person name="Xu B."/>
            <person name="Liu Y."/>
            <person name="Gu Z."/>
            <person name="Liu H."/>
            <person name="Zhou Y."/>
        </authorList>
    </citation>
    <scope>NUCLEOTIDE SEQUENCE [LARGE SCALE GENOMIC DNA]</scope>
    <source>
        <strain evidence="3 4">NH7-4</strain>
    </source>
</reference>
<evidence type="ECO:0000313" key="3">
    <source>
        <dbReference type="EMBL" id="TFF38942.1"/>
    </source>
</evidence>
<dbReference type="OrthoDB" id="1522602at2"/>